<dbReference type="PROSITE" id="PS51257">
    <property type="entry name" value="PROKAR_LIPOPROTEIN"/>
    <property type="match status" value="1"/>
</dbReference>
<protein>
    <recommendedName>
        <fullName evidence="3">Lipoprotein</fullName>
    </recommendedName>
</protein>
<keyword evidence="2" id="KW-1185">Reference proteome</keyword>
<evidence type="ECO:0000313" key="1">
    <source>
        <dbReference type="EMBL" id="MCC9064341.1"/>
    </source>
</evidence>
<sequence length="252" mass="28541">MKKRITINLLILITIAVQSCTTKKKTDADSTTKNVEITDSLPSRDFEEVSDEPDQSIAYEPDATYPRTGNKIVDFLPKTGIYEVQYETEGDLNNDGLTDIAVVLKYKGNNISQRPMLILLQNEDKSYRLDKVSNITMPVEYNEADYKLYDTEDITIENGELNINLYSIGPSGNIFGSFKYVGKDFILDMIEAEYRGAGGHSGLFYNYEGGDITINQTNTMEEDQPVTSKTTKAKVKHYLFENTSITDFFNEY</sequence>
<accession>A0ABS8MFR9</accession>
<dbReference type="EMBL" id="JAJJMM010000001">
    <property type="protein sequence ID" value="MCC9064341.1"/>
    <property type="molecule type" value="Genomic_DNA"/>
</dbReference>
<evidence type="ECO:0008006" key="3">
    <source>
        <dbReference type="Google" id="ProtNLM"/>
    </source>
</evidence>
<evidence type="ECO:0000313" key="2">
    <source>
        <dbReference type="Proteomes" id="UP001430679"/>
    </source>
</evidence>
<comment type="caution">
    <text evidence="1">The sequence shown here is derived from an EMBL/GenBank/DDBJ whole genome shotgun (WGS) entry which is preliminary data.</text>
</comment>
<gene>
    <name evidence="1" type="ORF">LNP81_15170</name>
</gene>
<dbReference type="RefSeq" id="WP_230037224.1">
    <property type="nucleotide sequence ID" value="NZ_JAJJMM010000001.1"/>
</dbReference>
<reference evidence="1" key="1">
    <citation type="submission" date="2021-11" db="EMBL/GenBank/DDBJ databases">
        <title>Description of novel Flavobacterium species.</title>
        <authorList>
            <person name="Saticioglu I.B."/>
            <person name="Ay H."/>
            <person name="Altun S."/>
            <person name="Duman M."/>
        </authorList>
    </citation>
    <scope>NUCLEOTIDE SEQUENCE</scope>
    <source>
        <strain evidence="1">F-30</strain>
    </source>
</reference>
<organism evidence="1 2">
    <name type="scientific">Flavobacterium piscisymbiosum</name>
    <dbReference type="NCBI Taxonomy" id="2893753"/>
    <lineage>
        <taxon>Bacteria</taxon>
        <taxon>Pseudomonadati</taxon>
        <taxon>Bacteroidota</taxon>
        <taxon>Flavobacteriia</taxon>
        <taxon>Flavobacteriales</taxon>
        <taxon>Flavobacteriaceae</taxon>
        <taxon>Flavobacterium</taxon>
    </lineage>
</organism>
<name>A0ABS8MFR9_9FLAO</name>
<dbReference type="Proteomes" id="UP001430679">
    <property type="component" value="Unassembled WGS sequence"/>
</dbReference>
<proteinExistence type="predicted"/>